<dbReference type="GO" id="GO:0008720">
    <property type="term" value="F:D-lactate dehydrogenase (NAD+) activity"/>
    <property type="evidence" value="ECO:0007669"/>
    <property type="project" value="TreeGrafter"/>
</dbReference>
<dbReference type="SUPFAM" id="SSF56176">
    <property type="entry name" value="FAD-binding/transporter-associated domain-like"/>
    <property type="match status" value="1"/>
</dbReference>
<dbReference type="Gene3D" id="3.40.462.10">
    <property type="entry name" value="FAD-linked oxidases, C-terminal domain"/>
    <property type="match status" value="1"/>
</dbReference>
<keyword evidence="3" id="KW-0274">FAD</keyword>
<dbReference type="Proteomes" id="UP000442990">
    <property type="component" value="Unassembled WGS sequence"/>
</dbReference>
<dbReference type="InterPro" id="IPR016169">
    <property type="entry name" value="FAD-bd_PCMH_sub2"/>
</dbReference>
<accession>A0A7J5DJF0</accession>
<dbReference type="GO" id="GO:1903457">
    <property type="term" value="P:lactate catabolic process"/>
    <property type="evidence" value="ECO:0007669"/>
    <property type="project" value="TreeGrafter"/>
</dbReference>
<keyword evidence="2" id="KW-0285">Flavoprotein</keyword>
<feature type="domain" description="FAD-binding PCMH-type" evidence="5">
    <location>
        <begin position="53"/>
        <end position="238"/>
    </location>
</feature>
<reference evidence="6 7" key="1">
    <citation type="submission" date="2019-09" db="EMBL/GenBank/DDBJ databases">
        <title>Isolation and identification of active actinomycetes.</title>
        <authorList>
            <person name="Yu Z."/>
            <person name="Han C."/>
            <person name="Yu B."/>
        </authorList>
    </citation>
    <scope>NUCLEOTIDE SEQUENCE [LARGE SCALE GENOMIC DNA]</scope>
    <source>
        <strain evidence="6 7">NEAU-H2</strain>
    </source>
</reference>
<dbReference type="Pfam" id="PF01565">
    <property type="entry name" value="FAD_binding_4"/>
    <property type="match status" value="1"/>
</dbReference>
<dbReference type="GO" id="GO:0004458">
    <property type="term" value="F:D-lactate dehydrogenase (cytochrome) activity"/>
    <property type="evidence" value="ECO:0007669"/>
    <property type="project" value="TreeGrafter"/>
</dbReference>
<comment type="cofactor">
    <cofactor evidence="1">
        <name>FAD</name>
        <dbReference type="ChEBI" id="CHEBI:57692"/>
    </cofactor>
</comment>
<dbReference type="InterPro" id="IPR006094">
    <property type="entry name" value="Oxid_FAD_bind_N"/>
</dbReference>
<dbReference type="Pfam" id="PF02913">
    <property type="entry name" value="FAD-oxidase_C"/>
    <property type="match status" value="1"/>
</dbReference>
<evidence type="ECO:0000256" key="1">
    <source>
        <dbReference type="ARBA" id="ARBA00001974"/>
    </source>
</evidence>
<dbReference type="InterPro" id="IPR004113">
    <property type="entry name" value="FAD-bd_oxidored_4_C"/>
</dbReference>
<organism evidence="6 7">
    <name type="scientific">Streptomyces triticiradicis</name>
    <dbReference type="NCBI Taxonomy" id="2651189"/>
    <lineage>
        <taxon>Bacteria</taxon>
        <taxon>Bacillati</taxon>
        <taxon>Actinomycetota</taxon>
        <taxon>Actinomycetes</taxon>
        <taxon>Kitasatosporales</taxon>
        <taxon>Streptomycetaceae</taxon>
        <taxon>Streptomyces</taxon>
    </lineage>
</organism>
<dbReference type="InterPro" id="IPR016164">
    <property type="entry name" value="FAD-linked_Oxase-like_C"/>
</dbReference>
<dbReference type="AlphaFoldDB" id="A0A7J5DJF0"/>
<gene>
    <name evidence="6" type="ORF">F8144_11705</name>
</gene>
<name>A0A7J5DJF0_9ACTN</name>
<dbReference type="Gene3D" id="3.30.43.10">
    <property type="entry name" value="Uridine Diphospho-n-acetylenolpyruvylglucosamine Reductase, domain 2"/>
    <property type="match status" value="1"/>
</dbReference>
<dbReference type="EMBL" id="WBKG01000007">
    <property type="protein sequence ID" value="KAB1988785.1"/>
    <property type="molecule type" value="Genomic_DNA"/>
</dbReference>
<proteinExistence type="predicted"/>
<evidence type="ECO:0000256" key="3">
    <source>
        <dbReference type="ARBA" id="ARBA00022827"/>
    </source>
</evidence>
<dbReference type="InterPro" id="IPR036318">
    <property type="entry name" value="FAD-bd_PCMH-like_sf"/>
</dbReference>
<dbReference type="InterPro" id="IPR016166">
    <property type="entry name" value="FAD-bd_PCMH"/>
</dbReference>
<evidence type="ECO:0000256" key="4">
    <source>
        <dbReference type="ARBA" id="ARBA00023002"/>
    </source>
</evidence>
<dbReference type="InterPro" id="IPR016170">
    <property type="entry name" value="Cytok_DH_C_sf"/>
</dbReference>
<dbReference type="PROSITE" id="PS51387">
    <property type="entry name" value="FAD_PCMH"/>
    <property type="match status" value="1"/>
</dbReference>
<dbReference type="InterPro" id="IPR016171">
    <property type="entry name" value="Vanillyl_alc_oxidase_C-sub2"/>
</dbReference>
<dbReference type="Gene3D" id="3.30.465.10">
    <property type="match status" value="1"/>
</dbReference>
<dbReference type="InterPro" id="IPR016167">
    <property type="entry name" value="FAD-bd_PCMH_sub1"/>
</dbReference>
<protein>
    <submittedName>
        <fullName evidence="6">FAD-binding oxidoreductase</fullName>
    </submittedName>
</protein>
<sequence>MSGRPRLPHGVGPREFAEALAAFRAVLGDSRVLTEEDIALLGYDDPQPVLGPGHFVPSAALLAGSVDDVRRVLDVARTFGVPLAPALPGRNTGLGGAAPRLPGAVVLDLSRMNRVLEVDETFGYAVVEPGVTFVDLAAHLSARGLPYRVDPVGLGWDSVVGHALATGGLTPYEDEPALWCGMEVVLPDGDLVRTGMGGLRASRCAHLWPYGFGPSFDMMFAPSNLGVVTKLGVRLRTAPPHRRTFTVSVPRAEDLGPLVDALRTLRADGTLPESPTVRSLLLDAAAAGRCRDALPGAPGPVPDGDHAPVMADLRLGRWNAYGAVAGSRPVVRAQWDAVRTALAPIAGARCRLGDPDDGRDTPGLWGDAADGWLERGGHLSVTPVLPGTGADALAQYTRVRGLVRAAGKDYLGSFVVGRRVLHHHVPVAFDIRDPDDRARTLALCERLVVDAAAAGLGVRHAHPALMDQVAETYAFHGHALRRLGERVKDALDPAGVLAPGSHGIWPRRYRGLRL</sequence>
<dbReference type="Gene3D" id="1.10.45.10">
    <property type="entry name" value="Vanillyl-alcohol Oxidase, Chain A, domain 4"/>
    <property type="match status" value="1"/>
</dbReference>
<dbReference type="PANTHER" id="PTHR11748">
    <property type="entry name" value="D-LACTATE DEHYDROGENASE"/>
    <property type="match status" value="1"/>
</dbReference>
<evidence type="ECO:0000256" key="2">
    <source>
        <dbReference type="ARBA" id="ARBA00022630"/>
    </source>
</evidence>
<keyword evidence="7" id="KW-1185">Reference proteome</keyword>
<dbReference type="GO" id="GO:0071949">
    <property type="term" value="F:FAD binding"/>
    <property type="evidence" value="ECO:0007669"/>
    <property type="project" value="InterPro"/>
</dbReference>
<evidence type="ECO:0000259" key="5">
    <source>
        <dbReference type="PROSITE" id="PS51387"/>
    </source>
</evidence>
<comment type="caution">
    <text evidence="6">The sequence shown here is derived from an EMBL/GenBank/DDBJ whole genome shotgun (WGS) entry which is preliminary data.</text>
</comment>
<evidence type="ECO:0000313" key="6">
    <source>
        <dbReference type="EMBL" id="KAB1988785.1"/>
    </source>
</evidence>
<keyword evidence="4" id="KW-0560">Oxidoreductase</keyword>
<dbReference type="PANTHER" id="PTHR11748:SF114">
    <property type="entry name" value="ARYL-ALCOHOL OXIDASE VANILLYL-ALCOHOL OXIDASE (AFU_ORTHOLOGUE AFUA_3G09500)-RELATED"/>
    <property type="match status" value="1"/>
</dbReference>
<dbReference type="SUPFAM" id="SSF55103">
    <property type="entry name" value="FAD-linked oxidases, C-terminal domain"/>
    <property type="match status" value="1"/>
</dbReference>
<evidence type="ECO:0000313" key="7">
    <source>
        <dbReference type="Proteomes" id="UP000442990"/>
    </source>
</evidence>